<keyword evidence="7" id="KW-1185">Reference proteome</keyword>
<dbReference type="PRINTS" id="PR00038">
    <property type="entry name" value="HTHLUXR"/>
</dbReference>
<dbReference type="EMBL" id="QQNA01000245">
    <property type="protein sequence ID" value="RDG35177.1"/>
    <property type="molecule type" value="Genomic_DNA"/>
</dbReference>
<protein>
    <submittedName>
        <fullName evidence="6">LuxR family transcriptional regulator</fullName>
    </submittedName>
</protein>
<gene>
    <name evidence="6" type="ORF">DVH02_26635</name>
</gene>
<evidence type="ECO:0000313" key="7">
    <source>
        <dbReference type="Proteomes" id="UP000253741"/>
    </source>
</evidence>
<organism evidence="6 7">
    <name type="scientific">Streptomyces corynorhini</name>
    <dbReference type="NCBI Taxonomy" id="2282652"/>
    <lineage>
        <taxon>Bacteria</taxon>
        <taxon>Bacillati</taxon>
        <taxon>Actinomycetota</taxon>
        <taxon>Actinomycetes</taxon>
        <taxon>Kitasatosporales</taxon>
        <taxon>Streptomycetaceae</taxon>
        <taxon>Streptomyces</taxon>
    </lineage>
</organism>
<evidence type="ECO:0000313" key="6">
    <source>
        <dbReference type="EMBL" id="RDG35177.1"/>
    </source>
</evidence>
<dbReference type="InterPro" id="IPR000792">
    <property type="entry name" value="Tscrpt_reg_LuxR_C"/>
</dbReference>
<evidence type="ECO:0000259" key="5">
    <source>
        <dbReference type="PROSITE" id="PS50043"/>
    </source>
</evidence>
<sequence>MRPLRRFHPMDPHRQEPAPPGREPGARPGRDAGRVDHGDRYRHVPRPRPGPAPARGRRMAGPGTRLDLRQPPAPAQHRVGTPTAGGRAAAAVAVGSVSGRWLVPDVLRDYDLMILAGLARGQSLPEVAAAAGLATGTLRNRTREMRMRIGAACSAQAVAVAYQQGWMAGLAPEPAPDAAPSGQQRRVLVMLAEGLTNEQIGRRLNITSLTVSSYLRRLYAAMGTARPGRSSAAARAHTVALAYQHGHLTTTSTTTRSSS</sequence>
<proteinExistence type="predicted"/>
<feature type="domain" description="HTH luxR-type" evidence="5">
    <location>
        <begin position="173"/>
        <end position="240"/>
    </location>
</feature>
<dbReference type="PANTHER" id="PTHR43214">
    <property type="entry name" value="TWO-COMPONENT RESPONSE REGULATOR"/>
    <property type="match status" value="1"/>
</dbReference>
<dbReference type="Proteomes" id="UP000253741">
    <property type="component" value="Unassembled WGS sequence"/>
</dbReference>
<feature type="region of interest" description="Disordered" evidence="4">
    <location>
        <begin position="1"/>
        <end position="85"/>
    </location>
</feature>
<dbReference type="InterPro" id="IPR036388">
    <property type="entry name" value="WH-like_DNA-bd_sf"/>
</dbReference>
<dbReference type="PANTHER" id="PTHR43214:SF24">
    <property type="entry name" value="TRANSCRIPTIONAL REGULATORY PROTEIN NARL-RELATED"/>
    <property type="match status" value="1"/>
</dbReference>
<evidence type="ECO:0000256" key="2">
    <source>
        <dbReference type="ARBA" id="ARBA00023125"/>
    </source>
</evidence>
<dbReference type="InterPro" id="IPR039420">
    <property type="entry name" value="WalR-like"/>
</dbReference>
<dbReference type="GO" id="GO:0006355">
    <property type="term" value="P:regulation of DNA-templated transcription"/>
    <property type="evidence" value="ECO:0007669"/>
    <property type="project" value="InterPro"/>
</dbReference>
<comment type="caution">
    <text evidence="6">The sequence shown here is derived from an EMBL/GenBank/DDBJ whole genome shotgun (WGS) entry which is preliminary data.</text>
</comment>
<dbReference type="InterPro" id="IPR016032">
    <property type="entry name" value="Sig_transdc_resp-reg_C-effctor"/>
</dbReference>
<feature type="compositionally biased region" description="Basic and acidic residues" evidence="4">
    <location>
        <begin position="24"/>
        <end position="42"/>
    </location>
</feature>
<keyword evidence="1" id="KW-0805">Transcription regulation</keyword>
<dbReference type="AlphaFoldDB" id="A0A370AZT4"/>
<keyword evidence="3" id="KW-0804">Transcription</keyword>
<evidence type="ECO:0000256" key="3">
    <source>
        <dbReference type="ARBA" id="ARBA00023163"/>
    </source>
</evidence>
<dbReference type="SUPFAM" id="SSF46894">
    <property type="entry name" value="C-terminal effector domain of the bipartite response regulators"/>
    <property type="match status" value="2"/>
</dbReference>
<name>A0A370AZT4_9ACTN</name>
<evidence type="ECO:0000256" key="1">
    <source>
        <dbReference type="ARBA" id="ARBA00023015"/>
    </source>
</evidence>
<accession>A0A370AZT4</accession>
<reference evidence="6 7" key="1">
    <citation type="submission" date="2018-07" db="EMBL/GenBank/DDBJ databases">
        <title>Streptomyces species from bats.</title>
        <authorList>
            <person name="Dunlap C."/>
        </authorList>
    </citation>
    <scope>NUCLEOTIDE SEQUENCE [LARGE SCALE GENOMIC DNA]</scope>
    <source>
        <strain evidence="6 7">AC230</strain>
    </source>
</reference>
<dbReference type="Gene3D" id="1.10.10.10">
    <property type="entry name" value="Winged helix-like DNA-binding domain superfamily/Winged helix DNA-binding domain"/>
    <property type="match status" value="2"/>
</dbReference>
<dbReference type="SMART" id="SM00421">
    <property type="entry name" value="HTH_LUXR"/>
    <property type="match status" value="2"/>
</dbReference>
<evidence type="ECO:0000256" key="4">
    <source>
        <dbReference type="SAM" id="MobiDB-lite"/>
    </source>
</evidence>
<dbReference type="PROSITE" id="PS50043">
    <property type="entry name" value="HTH_LUXR_2"/>
    <property type="match status" value="1"/>
</dbReference>
<keyword evidence="2" id="KW-0238">DNA-binding</keyword>
<dbReference type="GO" id="GO:0003677">
    <property type="term" value="F:DNA binding"/>
    <property type="evidence" value="ECO:0007669"/>
    <property type="project" value="UniProtKB-KW"/>
</dbReference>
<dbReference type="Pfam" id="PF00196">
    <property type="entry name" value="GerE"/>
    <property type="match status" value="1"/>
</dbReference>
<dbReference type="CDD" id="cd06170">
    <property type="entry name" value="LuxR_C_like"/>
    <property type="match status" value="1"/>
</dbReference>